<dbReference type="Proteomes" id="UP001558613">
    <property type="component" value="Unassembled WGS sequence"/>
</dbReference>
<reference evidence="1 2" key="1">
    <citation type="submission" date="2023-09" db="EMBL/GenBank/DDBJ databases">
        <authorList>
            <person name="Wang M."/>
        </authorList>
    </citation>
    <scope>NUCLEOTIDE SEQUENCE [LARGE SCALE GENOMIC DNA]</scope>
    <source>
        <strain evidence="1">GT-2023</strain>
        <tissue evidence="1">Liver</tissue>
    </source>
</reference>
<gene>
    <name evidence="1" type="ORF">QQF64_036120</name>
</gene>
<dbReference type="EMBL" id="JAYMGO010000004">
    <property type="protein sequence ID" value="KAL1276497.1"/>
    <property type="molecule type" value="Genomic_DNA"/>
</dbReference>
<organism evidence="1 2">
    <name type="scientific">Cirrhinus molitorella</name>
    <name type="common">mud carp</name>
    <dbReference type="NCBI Taxonomy" id="172907"/>
    <lineage>
        <taxon>Eukaryota</taxon>
        <taxon>Metazoa</taxon>
        <taxon>Chordata</taxon>
        <taxon>Craniata</taxon>
        <taxon>Vertebrata</taxon>
        <taxon>Euteleostomi</taxon>
        <taxon>Actinopterygii</taxon>
        <taxon>Neopterygii</taxon>
        <taxon>Teleostei</taxon>
        <taxon>Ostariophysi</taxon>
        <taxon>Cypriniformes</taxon>
        <taxon>Cyprinidae</taxon>
        <taxon>Labeoninae</taxon>
        <taxon>Labeonini</taxon>
        <taxon>Cirrhinus</taxon>
    </lineage>
</organism>
<proteinExistence type="predicted"/>
<dbReference type="PANTHER" id="PTHR45913">
    <property type="entry name" value="EPM2A-INTERACTING PROTEIN 1"/>
    <property type="match status" value="1"/>
</dbReference>
<evidence type="ECO:0000313" key="2">
    <source>
        <dbReference type="Proteomes" id="UP001558613"/>
    </source>
</evidence>
<evidence type="ECO:0000313" key="1">
    <source>
        <dbReference type="EMBL" id="KAL1276497.1"/>
    </source>
</evidence>
<keyword evidence="2" id="KW-1185">Reference proteome</keyword>
<name>A0ABR3NHM2_9TELE</name>
<evidence type="ECO:0008006" key="3">
    <source>
        <dbReference type="Google" id="ProtNLM"/>
    </source>
</evidence>
<comment type="caution">
    <text evidence="1">The sequence shown here is derived from an EMBL/GenBank/DDBJ whole genome shotgun (WGS) entry which is preliminary data.</text>
</comment>
<sequence length="246" mass="27075">MFVFFDGKCFREELLGLLPLEGHKNWRYSLGKISAFFKDNGLDMKRVCMLVTDGAPSMTGKVNGLAARWSTVAPQLISLHCTVHQAVLCAKLSGALKTTMDSVMATINFIRSTSSLQHSLFQVKLDLFANDLSTGRMLHFPTLRKCISSPAQITDVMTDFIAMLKNDFAGRLDGLDLPTEVAVFVRDPFTVAIEGDFSARAKKVVPSIEGKFTLELVDMQLSVTMAQELSTNGLQCFGLMSTYSVP</sequence>
<accession>A0ABR3NHM2</accession>
<protein>
    <recommendedName>
        <fullName evidence="3">Transposase</fullName>
    </recommendedName>
</protein>
<dbReference type="PANTHER" id="PTHR45913:SF5">
    <property type="entry name" value="GENERAL TRANSCRIPTION FACTOR II-I REPEAT DOMAIN-CONTAINING PROTEIN 2A-LIKE PROTEIN"/>
    <property type="match status" value="1"/>
</dbReference>